<dbReference type="Pfam" id="PF03097">
    <property type="entry name" value="BRO1"/>
    <property type="match status" value="1"/>
</dbReference>
<feature type="coiled-coil region" evidence="6">
    <location>
        <begin position="599"/>
        <end position="627"/>
    </location>
</feature>
<organism evidence="9 10">
    <name type="scientific">Caulochytrium protostelioides</name>
    <dbReference type="NCBI Taxonomy" id="1555241"/>
    <lineage>
        <taxon>Eukaryota</taxon>
        <taxon>Fungi</taxon>
        <taxon>Fungi incertae sedis</taxon>
        <taxon>Chytridiomycota</taxon>
        <taxon>Chytridiomycota incertae sedis</taxon>
        <taxon>Chytridiomycetes</taxon>
        <taxon>Caulochytriales</taxon>
        <taxon>Caulochytriaceae</taxon>
        <taxon>Caulochytrium</taxon>
    </lineage>
</organism>
<evidence type="ECO:0000313" key="10">
    <source>
        <dbReference type="Proteomes" id="UP000274922"/>
    </source>
</evidence>
<evidence type="ECO:0000259" key="8">
    <source>
        <dbReference type="PROSITE" id="PS51180"/>
    </source>
</evidence>
<feature type="compositionally biased region" description="Low complexity" evidence="7">
    <location>
        <begin position="971"/>
        <end position="989"/>
    </location>
</feature>
<name>A0A4P9X7Q4_9FUNG</name>
<dbReference type="InterPro" id="IPR038499">
    <property type="entry name" value="BRO1_sf"/>
</dbReference>
<accession>A0A4P9X7Q4</accession>
<keyword evidence="10" id="KW-1185">Reference proteome</keyword>
<dbReference type="EMBL" id="ML014178">
    <property type="protein sequence ID" value="RKP01284.1"/>
    <property type="molecule type" value="Genomic_DNA"/>
</dbReference>
<feature type="compositionally biased region" description="Low complexity" evidence="7">
    <location>
        <begin position="896"/>
        <end position="919"/>
    </location>
</feature>
<dbReference type="InterPro" id="IPR004328">
    <property type="entry name" value="BRO1_dom"/>
</dbReference>
<dbReference type="Gene3D" id="1.25.40.280">
    <property type="entry name" value="alix/aip1 like domains"/>
    <property type="match status" value="1"/>
</dbReference>
<feature type="region of interest" description="Disordered" evidence="7">
    <location>
        <begin position="797"/>
        <end position="818"/>
    </location>
</feature>
<dbReference type="AlphaFoldDB" id="A0A4P9X7Q4"/>
<evidence type="ECO:0000256" key="7">
    <source>
        <dbReference type="SAM" id="MobiDB-lite"/>
    </source>
</evidence>
<keyword evidence="6" id="KW-0175">Coiled coil</keyword>
<evidence type="ECO:0000256" key="5">
    <source>
        <dbReference type="ARBA" id="ARBA00041284"/>
    </source>
</evidence>
<comment type="subcellular location">
    <subcellularLocation>
        <location evidence="2">Cytoplasm</location>
    </subcellularLocation>
    <subcellularLocation>
        <location evidence="1">Endosome</location>
    </subcellularLocation>
</comment>
<evidence type="ECO:0000256" key="1">
    <source>
        <dbReference type="ARBA" id="ARBA00004177"/>
    </source>
</evidence>
<feature type="region of interest" description="Disordered" evidence="7">
    <location>
        <begin position="896"/>
        <end position="1036"/>
    </location>
</feature>
<evidence type="ECO:0000313" key="9">
    <source>
        <dbReference type="EMBL" id="RKP01284.1"/>
    </source>
</evidence>
<feature type="domain" description="BRO1" evidence="8">
    <location>
        <begin position="7"/>
        <end position="426"/>
    </location>
</feature>
<proteinExistence type="predicted"/>
<dbReference type="Pfam" id="PF13949">
    <property type="entry name" value="ALIX_LYPXL_bnd"/>
    <property type="match status" value="1"/>
</dbReference>
<dbReference type="STRING" id="1555241.A0A4P9X7Q4"/>
<dbReference type="Proteomes" id="UP000274922">
    <property type="component" value="Unassembled WGS sequence"/>
</dbReference>
<sequence>MSECLSPMLHPPTKVTEEVDFIAPIKGAIAQIYQDDPEKYANEVHLLQRLRQDARGAGKDITGRDILYRYYGQLDFLDSRFAIDEQNVRVLFTWFDAFTGKPVTQYSVAYEKACMIYNIGATCGSIAALQNRFDSSGLVTAYRHFQASAGFFKFINENFLHAPSVDLQRDSIKTLTDLMLAQAQECFIEKSIREKKKPGLTAKLCSHAAFLFRSAVEGMSSSAVDGQFERAWVDTVRIKAVYFTSLAQSYRAAALELETDWGTALAYLTLAETGAKEAQTLAKDFHRHCPDFTTVTQTAHGTLTTSKAASATQALLNMATAHLDDVSNRLKVLKKDNDMIYYATVPATTTLPAIEKLSVATPMTFSELLPGGAADIPKIVGGEIFARLIPLAFHEANSVYSEEKARLLRKQAKLSDDLAATLDTYLETHRVQKILNEILQVTPDGQPSAASSAPSPDAKLQEYRAMAESVLGRERVRGVDGRYEALQDQQQALQAMLAEVRRDLVAEHQTWLKNTQDITPPGAWTQEPSPSAQAELLARQTTIQKAYEDGAGKFSNDLAAWQRLRRDVEGLLVGTWPPHEALLGGDAGANTASLLDGPIDESAAAKAEAEQKIAQQLTQHIAKLKANQRKRGDVIKVMKEVMHADDVIPKLMARTGETQQTIFARELEKYEPRVAEISALVKEHELFFAQVEQAFGRLISTSKTLVQNEASARNLAQRTGQARRLIDTLRDAMQDLVDGEAFYNRLAAQATQLKQHKDSYVAARKAEAATLCASIKAEQANQQQRQLSESLRRLNLAPGAAGTGAPTSAAPPATASAGSAAPAATYAPMQYGPPAASHSVPAAASRPTSSYPAMPSYPTRAPMPAPASQLMYPPGAGAAPAAYDYPPPAGAYGAPPSTHPSAYAPPGGHPGYPAYAPPASQAPPPAQPYPTSGAPAAYGYTLPSSSSSQPAYGYASQPPPPPSQAQPQPPAYGGMTHPPYGALPPAGQYGPPPAGPYGPPSAGHYGLPSSTAGAAPSGVPGYPSHQPYPPQPPPRR</sequence>
<feature type="compositionally biased region" description="Pro residues" evidence="7">
    <location>
        <begin position="957"/>
        <end position="970"/>
    </location>
</feature>
<gene>
    <name evidence="9" type="ORF">CXG81DRAFT_26045</name>
</gene>
<dbReference type="Gene3D" id="1.20.120.560">
    <property type="entry name" value="alix/aip1 in complex with the ypdl late domain"/>
    <property type="match status" value="1"/>
</dbReference>
<dbReference type="PANTHER" id="PTHR23030">
    <property type="entry name" value="PCD6 INTERACTING PROTEIN-RELATED"/>
    <property type="match status" value="1"/>
</dbReference>
<dbReference type="GO" id="GO:0005768">
    <property type="term" value="C:endosome"/>
    <property type="evidence" value="ECO:0007669"/>
    <property type="project" value="UniProtKB-SubCell"/>
</dbReference>
<evidence type="ECO:0000256" key="2">
    <source>
        <dbReference type="ARBA" id="ARBA00004496"/>
    </source>
</evidence>
<feature type="compositionally biased region" description="Pro residues" evidence="7">
    <location>
        <begin position="1026"/>
        <end position="1036"/>
    </location>
</feature>
<dbReference type="SMART" id="SM01041">
    <property type="entry name" value="BRO1"/>
    <property type="match status" value="1"/>
</dbReference>
<reference evidence="10" key="1">
    <citation type="journal article" date="2018" name="Nat. Microbiol.">
        <title>Leveraging single-cell genomics to expand the fungal tree of life.</title>
        <authorList>
            <person name="Ahrendt S.R."/>
            <person name="Quandt C.A."/>
            <person name="Ciobanu D."/>
            <person name="Clum A."/>
            <person name="Salamov A."/>
            <person name="Andreopoulos B."/>
            <person name="Cheng J.F."/>
            <person name="Woyke T."/>
            <person name="Pelin A."/>
            <person name="Henrissat B."/>
            <person name="Reynolds N.K."/>
            <person name="Benny G.L."/>
            <person name="Smith M.E."/>
            <person name="James T.Y."/>
            <person name="Grigoriev I.V."/>
        </authorList>
    </citation>
    <scope>NUCLEOTIDE SEQUENCE [LARGE SCALE GENOMIC DNA]</scope>
    <source>
        <strain evidence="10">ATCC 52028</strain>
    </source>
</reference>
<keyword evidence="3" id="KW-0963">Cytoplasm</keyword>
<feature type="region of interest" description="Disordered" evidence="7">
    <location>
        <begin position="834"/>
        <end position="855"/>
    </location>
</feature>
<feature type="compositionally biased region" description="Low complexity" evidence="7">
    <location>
        <begin position="834"/>
        <end position="845"/>
    </location>
</feature>
<dbReference type="PROSITE" id="PS51180">
    <property type="entry name" value="BRO1"/>
    <property type="match status" value="1"/>
</dbReference>
<keyword evidence="4" id="KW-0967">Endosome</keyword>
<evidence type="ECO:0000256" key="6">
    <source>
        <dbReference type="SAM" id="Coils"/>
    </source>
</evidence>
<dbReference type="GO" id="GO:0043328">
    <property type="term" value="P:protein transport to vacuole involved in ubiquitin-dependent protein catabolic process via the multivesicular body sorting pathway"/>
    <property type="evidence" value="ECO:0007669"/>
    <property type="project" value="TreeGrafter"/>
</dbReference>
<dbReference type="InterPro" id="IPR025304">
    <property type="entry name" value="ALIX_V_dom"/>
</dbReference>
<evidence type="ECO:0000256" key="3">
    <source>
        <dbReference type="ARBA" id="ARBA00022490"/>
    </source>
</evidence>
<protein>
    <recommendedName>
        <fullName evidence="5">BRO domain-containing protein 1</fullName>
    </recommendedName>
</protein>
<dbReference type="OrthoDB" id="2141925at2759"/>
<dbReference type="PANTHER" id="PTHR23030:SF30">
    <property type="entry name" value="TYROSINE-PROTEIN PHOSPHATASE NON-RECEPTOR TYPE 23"/>
    <property type="match status" value="1"/>
</dbReference>
<feature type="compositionally biased region" description="Pro residues" evidence="7">
    <location>
        <begin position="990"/>
        <end position="999"/>
    </location>
</feature>
<evidence type="ECO:0000256" key="4">
    <source>
        <dbReference type="ARBA" id="ARBA00022753"/>
    </source>
</evidence>